<dbReference type="AlphaFoldDB" id="J4U7V4"/>
<dbReference type="KEGG" id="tasa:A1Q1_04949"/>
<dbReference type="HOGENOM" id="CLU_1462338_0_0_1"/>
<dbReference type="EMBL" id="ALBS01000291">
    <property type="protein sequence ID" value="EJT46460.1"/>
    <property type="molecule type" value="Genomic_DNA"/>
</dbReference>
<comment type="caution">
    <text evidence="2">The sequence shown here is derived from an EMBL/GenBank/DDBJ whole genome shotgun (WGS) entry which is preliminary data.</text>
</comment>
<dbReference type="RefSeq" id="XP_014177231.1">
    <property type="nucleotide sequence ID" value="XM_014321756.1"/>
</dbReference>
<evidence type="ECO:0000313" key="2">
    <source>
        <dbReference type="EMBL" id="EJT46460.1"/>
    </source>
</evidence>
<gene>
    <name evidence="2" type="ORF">A1Q1_04949</name>
</gene>
<dbReference type="GeneID" id="25988461"/>
<organism evidence="2 3">
    <name type="scientific">Trichosporon asahii var. asahii (strain ATCC 90039 / CBS 2479 / JCM 2466 / KCTC 7840 / NBRC 103889/ NCYC 2677 / UAMH 7654)</name>
    <name type="common">Yeast</name>
    <dbReference type="NCBI Taxonomy" id="1186058"/>
    <lineage>
        <taxon>Eukaryota</taxon>
        <taxon>Fungi</taxon>
        <taxon>Dikarya</taxon>
        <taxon>Basidiomycota</taxon>
        <taxon>Agaricomycotina</taxon>
        <taxon>Tremellomycetes</taxon>
        <taxon>Trichosporonales</taxon>
        <taxon>Trichosporonaceae</taxon>
        <taxon>Trichosporon</taxon>
    </lineage>
</organism>
<sequence length="185" mass="20134">MTSNAYDTKPPLERGVRDLFKPPLEREYRDLISSDNMTRTLNSSPPAPHAAYGTSSPPAPHAPHAPYGTGASLPSHSSHGSGSSEVESLGSAPPPYRDDGSLAFPEKSSLASPAEQEEEHEGEVMRTENPCAAIGHDLSVSKCQRRARVATFIMCPEVAAWLMLKKRPCKRCGEKVRPKDTIFHQ</sequence>
<feature type="region of interest" description="Disordered" evidence="1">
    <location>
        <begin position="1"/>
        <end position="125"/>
    </location>
</feature>
<feature type="compositionally biased region" description="Polar residues" evidence="1">
    <location>
        <begin position="33"/>
        <end position="44"/>
    </location>
</feature>
<dbReference type="VEuPathDB" id="FungiDB:A1Q1_04949"/>
<reference evidence="2 3" key="1">
    <citation type="journal article" date="2012" name="Eukaryot. Cell">
        <title>Draft genome sequence of CBS 2479, the standard type strain of Trichosporon asahii.</title>
        <authorList>
            <person name="Yang R.Y."/>
            <person name="Li H.T."/>
            <person name="Zhu H."/>
            <person name="Zhou G.P."/>
            <person name="Wang M."/>
            <person name="Wang L."/>
        </authorList>
    </citation>
    <scope>NUCLEOTIDE SEQUENCE [LARGE SCALE GENOMIC DNA]</scope>
    <source>
        <strain evidence="3">ATCC 90039 / CBS 2479 / JCM 2466 / KCTC 7840 / NCYC 2677 / UAMH 7654</strain>
    </source>
</reference>
<protein>
    <submittedName>
        <fullName evidence="2">Uncharacterized protein</fullName>
    </submittedName>
</protein>
<evidence type="ECO:0000256" key="1">
    <source>
        <dbReference type="SAM" id="MobiDB-lite"/>
    </source>
</evidence>
<dbReference type="Proteomes" id="UP000002748">
    <property type="component" value="Unassembled WGS sequence"/>
</dbReference>
<accession>J4U7V4</accession>
<proteinExistence type="predicted"/>
<feature type="compositionally biased region" description="Low complexity" evidence="1">
    <location>
        <begin position="64"/>
        <end position="91"/>
    </location>
</feature>
<evidence type="ECO:0000313" key="3">
    <source>
        <dbReference type="Proteomes" id="UP000002748"/>
    </source>
</evidence>
<name>J4U7V4_TRIAS</name>
<feature type="compositionally biased region" description="Basic and acidic residues" evidence="1">
    <location>
        <begin position="10"/>
        <end position="32"/>
    </location>
</feature>